<dbReference type="RefSeq" id="XP_004490904.1">
    <property type="nucleotide sequence ID" value="XM_004490847.3"/>
</dbReference>
<dbReference type="Proteomes" id="UP000087171">
    <property type="component" value="Chromosome Ca2"/>
</dbReference>
<evidence type="ECO:0000256" key="1">
    <source>
        <dbReference type="ARBA" id="ARBA00004323"/>
    </source>
</evidence>
<reference evidence="13" key="2">
    <citation type="submission" date="2025-08" db="UniProtKB">
        <authorList>
            <consortium name="RefSeq"/>
        </authorList>
    </citation>
    <scope>IDENTIFICATION</scope>
    <source>
        <tissue evidence="13">Etiolated seedlings</tissue>
    </source>
</reference>
<dbReference type="EC" id="2.1.1.-" evidence="11"/>
<evidence type="ECO:0000256" key="11">
    <source>
        <dbReference type="RuleBase" id="RU366043"/>
    </source>
</evidence>
<evidence type="ECO:0000256" key="3">
    <source>
        <dbReference type="ARBA" id="ARBA00022603"/>
    </source>
</evidence>
<evidence type="ECO:0000256" key="8">
    <source>
        <dbReference type="ARBA" id="ARBA00023034"/>
    </source>
</evidence>
<gene>
    <name evidence="13" type="primary">LOC101503350</name>
</gene>
<evidence type="ECO:0000256" key="5">
    <source>
        <dbReference type="ARBA" id="ARBA00022692"/>
    </source>
</evidence>
<dbReference type="PANTHER" id="PTHR10108:SF1153">
    <property type="entry name" value="METHYLTRANSFERASE"/>
    <property type="match status" value="1"/>
</dbReference>
<accession>A0A1S2XKZ6</accession>
<keyword evidence="12" id="KW-1185">Reference proteome</keyword>
<keyword evidence="5 11" id="KW-0812">Transmembrane</keyword>
<keyword evidence="4 11" id="KW-0808">Transferase</keyword>
<keyword evidence="7 11" id="KW-1133">Transmembrane helix</keyword>
<dbReference type="Pfam" id="PF03141">
    <property type="entry name" value="Methyltransf_29"/>
    <property type="match status" value="1"/>
</dbReference>
<keyword evidence="10 11" id="KW-0325">Glycoprotein</keyword>
<dbReference type="GO" id="GO:0008168">
    <property type="term" value="F:methyltransferase activity"/>
    <property type="evidence" value="ECO:0007669"/>
    <property type="project" value="UniProtKB-UniRule"/>
</dbReference>
<evidence type="ECO:0000256" key="7">
    <source>
        <dbReference type="ARBA" id="ARBA00022989"/>
    </source>
</evidence>
<proteinExistence type="inferred from homology"/>
<dbReference type="PaxDb" id="3827-XP_004490904.1"/>
<dbReference type="Gene3D" id="3.40.50.150">
    <property type="entry name" value="Vaccinia Virus protein VP39"/>
    <property type="match status" value="1"/>
</dbReference>
<dbReference type="PANTHER" id="PTHR10108">
    <property type="entry name" value="SAM-DEPENDENT METHYLTRANSFERASE"/>
    <property type="match status" value="1"/>
</dbReference>
<keyword evidence="3 11" id="KW-0489">Methyltransferase</keyword>
<dbReference type="KEGG" id="cam:101503350"/>
<dbReference type="GO" id="GO:0005802">
    <property type="term" value="C:trans-Golgi network"/>
    <property type="evidence" value="ECO:0007669"/>
    <property type="project" value="TreeGrafter"/>
</dbReference>
<comment type="subcellular location">
    <subcellularLocation>
        <location evidence="1">Golgi apparatus membrane</location>
        <topology evidence="1">Single-pass type II membrane protein</topology>
    </subcellularLocation>
    <subcellularLocation>
        <location evidence="11">Membrane</location>
        <topology evidence="11">Single-pass type II membrane protein</topology>
    </subcellularLocation>
</comment>
<evidence type="ECO:0000313" key="12">
    <source>
        <dbReference type="Proteomes" id="UP000087171"/>
    </source>
</evidence>
<protein>
    <recommendedName>
        <fullName evidence="11">Methyltransferase</fullName>
        <ecNumber evidence="11">2.1.1.-</ecNumber>
    </recommendedName>
</protein>
<sequence>MKPYNNGHSFGTTVIIKIIAFFIVALTFFYIGKHSSNHYQQLIFFSSVTTTSNQVSTSPNFNKTFNISTSINHNQTQTLETTESLKIKILGILNEDGTMSDEFEVGEFDPETVNEPGLDHLTVHGNDHELKFEVKKFVVCSSSMSEYIPCLDNLEGIGKMESMERGERFERHCPVEEKRVSCLVPPPQGYRSPIPWPRSRDEVWYSNVPHTRLVEDKGGQNWITRDKNKFKFPGGGTQFIHGADQYLDHISKMVPDIMFGQNIRVALDVGCGVASFGAYLLSRNVITMSIAPKDVHENQIQFALERGVPAMVAAFATRRLLYPSQAFDLIHCSRCRINWTRDDGILLLEVNRMLRAGGYFVWAAQPVYKHEQNLEEQWEEMLNLTTRLCWNFLKKDGYVAIWQKPSDNSCYVNREAETKPPLCDPSDDPENIWYVNLKACISPLPENGYGANLTKWPARLQTSPDRLQSIKLDASISRKELFKAESKYWNEIITNYVGALHWKTMRLRNVMDMRSGFGGFAAALIDQNLNSWVMNVVPISGPNTLPVIYDRGLIGVMHDWCEPFDTYPRTYDLLHAANLLSFEKKRCNVSSIMLEMDRILRPGGHVYIRDSLSIMDELVEIAKAIGWQATLRDTPEGPHASYRVLVCDKHL</sequence>
<evidence type="ECO:0000256" key="6">
    <source>
        <dbReference type="ARBA" id="ARBA00022968"/>
    </source>
</evidence>
<dbReference type="InterPro" id="IPR029063">
    <property type="entry name" value="SAM-dependent_MTases_sf"/>
</dbReference>
<keyword evidence="9 11" id="KW-0472">Membrane</keyword>
<dbReference type="GO" id="GO:0032259">
    <property type="term" value="P:methylation"/>
    <property type="evidence" value="ECO:0007669"/>
    <property type="project" value="UniProtKB-KW"/>
</dbReference>
<dbReference type="OrthoDB" id="2013972at2759"/>
<evidence type="ECO:0000256" key="9">
    <source>
        <dbReference type="ARBA" id="ARBA00023136"/>
    </source>
</evidence>
<name>A0A1S2XKZ6_CICAR</name>
<evidence type="ECO:0000313" key="13">
    <source>
        <dbReference type="RefSeq" id="XP_004490904.1"/>
    </source>
</evidence>
<dbReference type="FunFam" id="3.40.50.150:FF:000043">
    <property type="entry name" value="probable methyltransferase PMT3"/>
    <property type="match status" value="1"/>
</dbReference>
<comment type="similarity">
    <text evidence="2 11">Belongs to the methyltransferase superfamily.</text>
</comment>
<feature type="transmembrane region" description="Helical" evidence="11">
    <location>
        <begin position="12"/>
        <end position="31"/>
    </location>
</feature>
<dbReference type="InterPro" id="IPR004159">
    <property type="entry name" value="Put_SAM_MeTrfase"/>
</dbReference>
<evidence type="ECO:0000256" key="10">
    <source>
        <dbReference type="ARBA" id="ARBA00023180"/>
    </source>
</evidence>
<reference evidence="12" key="1">
    <citation type="journal article" date="2013" name="Nat. Biotechnol.">
        <title>Draft genome sequence of chickpea (Cicer arietinum) provides a resource for trait improvement.</title>
        <authorList>
            <person name="Varshney R.K."/>
            <person name="Song C."/>
            <person name="Saxena R.K."/>
            <person name="Azam S."/>
            <person name="Yu S."/>
            <person name="Sharpe A.G."/>
            <person name="Cannon S."/>
            <person name="Baek J."/>
            <person name="Rosen B.D."/>
            <person name="Tar'an B."/>
            <person name="Millan T."/>
            <person name="Zhang X."/>
            <person name="Ramsay L.D."/>
            <person name="Iwata A."/>
            <person name="Wang Y."/>
            <person name="Nelson W."/>
            <person name="Farmer A.D."/>
            <person name="Gaur P.M."/>
            <person name="Soderlund C."/>
            <person name="Penmetsa R.V."/>
            <person name="Xu C."/>
            <person name="Bharti A.K."/>
            <person name="He W."/>
            <person name="Winter P."/>
            <person name="Zhao S."/>
            <person name="Hane J.K."/>
            <person name="Carrasquilla-Garcia N."/>
            <person name="Condie J.A."/>
            <person name="Upadhyaya H.D."/>
            <person name="Luo M.C."/>
            <person name="Thudi M."/>
            <person name="Gowda C.L."/>
            <person name="Singh N.P."/>
            <person name="Lichtenzveig J."/>
            <person name="Gali K.K."/>
            <person name="Rubio J."/>
            <person name="Nadarajan N."/>
            <person name="Dolezel J."/>
            <person name="Bansal K.C."/>
            <person name="Xu X."/>
            <person name="Edwards D."/>
            <person name="Zhang G."/>
            <person name="Kahl G."/>
            <person name="Gil J."/>
            <person name="Singh K.B."/>
            <person name="Datta S.K."/>
            <person name="Jackson S.A."/>
            <person name="Wang J."/>
            <person name="Cook D.R."/>
        </authorList>
    </citation>
    <scope>NUCLEOTIDE SEQUENCE [LARGE SCALE GENOMIC DNA]</scope>
    <source>
        <strain evidence="12">cv. CDC Frontier</strain>
    </source>
</reference>
<evidence type="ECO:0000256" key="4">
    <source>
        <dbReference type="ARBA" id="ARBA00022679"/>
    </source>
</evidence>
<dbReference type="GO" id="GO:0000139">
    <property type="term" value="C:Golgi membrane"/>
    <property type="evidence" value="ECO:0007669"/>
    <property type="project" value="UniProtKB-SubCell"/>
</dbReference>
<dbReference type="SUPFAM" id="SSF53335">
    <property type="entry name" value="S-adenosyl-L-methionine-dependent methyltransferases"/>
    <property type="match status" value="2"/>
</dbReference>
<dbReference type="AlphaFoldDB" id="A0A1S2XKZ6"/>
<keyword evidence="8" id="KW-0333">Golgi apparatus</keyword>
<keyword evidence="6 11" id="KW-0735">Signal-anchor</keyword>
<dbReference type="eggNOG" id="ENOG502QQFS">
    <property type="taxonomic scope" value="Eukaryota"/>
</dbReference>
<dbReference type="STRING" id="3827.A0A1S2XKZ6"/>
<evidence type="ECO:0000256" key="2">
    <source>
        <dbReference type="ARBA" id="ARBA00008361"/>
    </source>
</evidence>
<organism evidence="12 13">
    <name type="scientific">Cicer arietinum</name>
    <name type="common">Chickpea</name>
    <name type="synonym">Garbanzo</name>
    <dbReference type="NCBI Taxonomy" id="3827"/>
    <lineage>
        <taxon>Eukaryota</taxon>
        <taxon>Viridiplantae</taxon>
        <taxon>Streptophyta</taxon>
        <taxon>Embryophyta</taxon>
        <taxon>Tracheophyta</taxon>
        <taxon>Spermatophyta</taxon>
        <taxon>Magnoliopsida</taxon>
        <taxon>eudicotyledons</taxon>
        <taxon>Gunneridae</taxon>
        <taxon>Pentapetalae</taxon>
        <taxon>rosids</taxon>
        <taxon>fabids</taxon>
        <taxon>Fabales</taxon>
        <taxon>Fabaceae</taxon>
        <taxon>Papilionoideae</taxon>
        <taxon>50 kb inversion clade</taxon>
        <taxon>NPAAA clade</taxon>
        <taxon>Hologalegina</taxon>
        <taxon>IRL clade</taxon>
        <taxon>Cicereae</taxon>
        <taxon>Cicer</taxon>
    </lineage>
</organism>
<dbReference type="GO" id="GO:0005768">
    <property type="term" value="C:endosome"/>
    <property type="evidence" value="ECO:0007669"/>
    <property type="project" value="TreeGrafter"/>
</dbReference>
<dbReference type="GeneID" id="101503350"/>